<evidence type="ECO:0000313" key="2">
    <source>
        <dbReference type="Proteomes" id="UP000003515"/>
    </source>
</evidence>
<protein>
    <submittedName>
        <fullName evidence="1">Uncharacterized protein</fullName>
    </submittedName>
</protein>
<evidence type="ECO:0000313" key="1">
    <source>
        <dbReference type="EMBL" id="EEX95372.1"/>
    </source>
</evidence>
<keyword evidence="2" id="KW-1185">Reference proteome</keyword>
<sequence length="38" mass="4199">MLSYRPQFGLSGTVSQSALNEKYGKESQVSKDVHSLIL</sequence>
<name>A0ABM9Z6S7_VIBOR</name>
<proteinExistence type="predicted"/>
<dbReference type="Proteomes" id="UP000003515">
    <property type="component" value="Unassembled WGS sequence"/>
</dbReference>
<organism evidence="1 2">
    <name type="scientific">Vibrio orientalis CIP 102891 = ATCC 33934</name>
    <dbReference type="NCBI Taxonomy" id="675816"/>
    <lineage>
        <taxon>Bacteria</taxon>
        <taxon>Pseudomonadati</taxon>
        <taxon>Pseudomonadota</taxon>
        <taxon>Gammaproteobacteria</taxon>
        <taxon>Vibrionales</taxon>
        <taxon>Vibrionaceae</taxon>
        <taxon>Vibrio</taxon>
        <taxon>Vibrio oreintalis group</taxon>
    </lineage>
</organism>
<gene>
    <name evidence="1" type="ORF">VIA_000290</name>
</gene>
<comment type="caution">
    <text evidence="1">The sequence shown here is derived from an EMBL/GenBank/DDBJ whole genome shotgun (WGS) entry which is preliminary data.</text>
</comment>
<accession>A0ABM9Z6S7</accession>
<dbReference type="EMBL" id="ACZV01000002">
    <property type="protein sequence ID" value="EEX95372.1"/>
    <property type="molecule type" value="Genomic_DNA"/>
</dbReference>
<reference evidence="1 2" key="1">
    <citation type="submission" date="2009-10" db="EMBL/GenBank/DDBJ databases">
        <authorList>
            <consortium name="Los Alamos National Laboratory (LANL)"/>
            <consortium name="National Microbial Pathogen Data Resource (NMPDR)"/>
            <person name="Munk A.C."/>
            <person name="Chertkov O."/>
            <person name="Tapia R."/>
            <person name="Green L."/>
            <person name="Rogers Y."/>
            <person name="Detter J.C."/>
            <person name="Bruce D."/>
            <person name="Brettin T.S."/>
            <person name="Colwell R.R."/>
            <person name="Huq A."/>
            <person name="Grim C.J."/>
            <person name="Hasan N.A."/>
            <person name="Bartels D."/>
            <person name="Vonstein V."/>
        </authorList>
    </citation>
    <scope>NUCLEOTIDE SEQUENCE [LARGE SCALE GENOMIC DNA]</scope>
    <source>
        <strain evidence="1 2">CIP 102891</strain>
    </source>
</reference>